<keyword evidence="6" id="KW-1185">Reference proteome</keyword>
<dbReference type="InterPro" id="IPR025997">
    <property type="entry name" value="SBP_2_dom"/>
</dbReference>
<dbReference type="SUPFAM" id="SSF47413">
    <property type="entry name" value="lambda repressor-like DNA-binding domains"/>
    <property type="match status" value="1"/>
</dbReference>
<feature type="domain" description="HTH lacI-type" evidence="4">
    <location>
        <begin position="1"/>
        <end position="44"/>
    </location>
</feature>
<accession>A0A6I6K4D7</accession>
<evidence type="ECO:0000259" key="4">
    <source>
        <dbReference type="PROSITE" id="PS50932"/>
    </source>
</evidence>
<reference evidence="5 6" key="1">
    <citation type="submission" date="2019-11" db="EMBL/GenBank/DDBJ databases">
        <authorList>
            <person name="Zheng R.K."/>
            <person name="Sun C.M."/>
        </authorList>
    </citation>
    <scope>NUCLEOTIDE SEQUENCE [LARGE SCALE GENOMIC DNA]</scope>
    <source>
        <strain evidence="5 6">WC007</strain>
    </source>
</reference>
<gene>
    <name evidence="5" type="ORF">GM418_31275</name>
</gene>
<dbReference type="PANTHER" id="PTHR30146">
    <property type="entry name" value="LACI-RELATED TRANSCRIPTIONAL REPRESSOR"/>
    <property type="match status" value="1"/>
</dbReference>
<evidence type="ECO:0000256" key="1">
    <source>
        <dbReference type="ARBA" id="ARBA00023015"/>
    </source>
</evidence>
<keyword evidence="2" id="KW-0238">DNA-binding</keyword>
<dbReference type="Gene3D" id="3.40.50.2300">
    <property type="match status" value="2"/>
</dbReference>
<dbReference type="PROSITE" id="PS50932">
    <property type="entry name" value="HTH_LACI_2"/>
    <property type="match status" value="1"/>
</dbReference>
<dbReference type="KEGG" id="mcos:GM418_31275"/>
<dbReference type="CDD" id="cd01392">
    <property type="entry name" value="HTH_LacI"/>
    <property type="match status" value="1"/>
</dbReference>
<evidence type="ECO:0000313" key="6">
    <source>
        <dbReference type="Proteomes" id="UP000428260"/>
    </source>
</evidence>
<keyword evidence="3" id="KW-0804">Transcription</keyword>
<protein>
    <submittedName>
        <fullName evidence="5">Substrate-binding domain-containing protein</fullName>
    </submittedName>
</protein>
<keyword evidence="1" id="KW-0805">Transcription regulation</keyword>
<dbReference type="GO" id="GO:0000976">
    <property type="term" value="F:transcription cis-regulatory region binding"/>
    <property type="evidence" value="ECO:0007669"/>
    <property type="project" value="TreeGrafter"/>
</dbReference>
<dbReference type="GO" id="GO:0003700">
    <property type="term" value="F:DNA-binding transcription factor activity"/>
    <property type="evidence" value="ECO:0007669"/>
    <property type="project" value="TreeGrafter"/>
</dbReference>
<evidence type="ECO:0000256" key="3">
    <source>
        <dbReference type="ARBA" id="ARBA00023163"/>
    </source>
</evidence>
<dbReference type="Pfam" id="PF00356">
    <property type="entry name" value="LacI"/>
    <property type="match status" value="1"/>
</dbReference>
<dbReference type="AlphaFoldDB" id="A0A6I6K4D7"/>
<dbReference type="EMBL" id="CP046401">
    <property type="protein sequence ID" value="QGY48270.1"/>
    <property type="molecule type" value="Genomic_DNA"/>
</dbReference>
<dbReference type="Proteomes" id="UP000428260">
    <property type="component" value="Chromosome"/>
</dbReference>
<dbReference type="InterPro" id="IPR000843">
    <property type="entry name" value="HTH_LacI"/>
</dbReference>
<dbReference type="SMART" id="SM00354">
    <property type="entry name" value="HTH_LACI"/>
    <property type="match status" value="1"/>
</dbReference>
<dbReference type="InterPro" id="IPR010982">
    <property type="entry name" value="Lambda_DNA-bd_dom_sf"/>
</dbReference>
<sequence>MSIGTVDRVLHNRGEVAESTKKKILKIIEELDYQPNFLASTLASKKSAVFATLFPEPPSAEGYWNKPFIGVKKRISELKPYGIQIEHFTFNQPDSKSFAAEAKKIVELQPDGVVLAPFFKKESVHFIEQLKENNIPFVFIDSEIKNAGHLSYIGQNSYQSGFVSAKLLDLSLRTGNIMVIHFAKEMDNQNHLVQREIGFYDWFQVSNKEKHEIFTTEIADTDTDLWMEKIKKEITEKNIRGIFVTNSKVFYVGRMVEKYGLSDLKIIGHDLLKENTDFLKKGIVQFLICQRPEEQGYNAINKLFRNVVQKRKVSEENYTSIDIVIKENIDYYKEFK</sequence>
<evidence type="ECO:0000313" key="5">
    <source>
        <dbReference type="EMBL" id="QGY48270.1"/>
    </source>
</evidence>
<dbReference type="Gene3D" id="1.10.260.40">
    <property type="entry name" value="lambda repressor-like DNA-binding domains"/>
    <property type="match status" value="1"/>
</dbReference>
<proteinExistence type="predicted"/>
<dbReference type="Pfam" id="PF13407">
    <property type="entry name" value="Peripla_BP_4"/>
    <property type="match status" value="1"/>
</dbReference>
<dbReference type="SUPFAM" id="SSF53822">
    <property type="entry name" value="Periplasmic binding protein-like I"/>
    <property type="match status" value="1"/>
</dbReference>
<dbReference type="PANTHER" id="PTHR30146:SF144">
    <property type="entry name" value="LACI-FAMILY TRANSCRIPTION REGULATOR"/>
    <property type="match status" value="1"/>
</dbReference>
<evidence type="ECO:0000256" key="2">
    <source>
        <dbReference type="ARBA" id="ARBA00023125"/>
    </source>
</evidence>
<dbReference type="InterPro" id="IPR028082">
    <property type="entry name" value="Peripla_BP_I"/>
</dbReference>
<organism evidence="5 6">
    <name type="scientific">Maribellus comscasis</name>
    <dbReference type="NCBI Taxonomy" id="2681766"/>
    <lineage>
        <taxon>Bacteria</taxon>
        <taxon>Pseudomonadati</taxon>
        <taxon>Bacteroidota</taxon>
        <taxon>Bacteroidia</taxon>
        <taxon>Marinilabiliales</taxon>
        <taxon>Prolixibacteraceae</taxon>
        <taxon>Maribellus</taxon>
    </lineage>
</organism>
<name>A0A6I6K4D7_9BACT</name>